<evidence type="ECO:0000313" key="1">
    <source>
        <dbReference type="EMBL" id="AKP64889.1"/>
    </source>
</evidence>
<evidence type="ECO:0000313" key="2">
    <source>
        <dbReference type="Proteomes" id="UP000036000"/>
    </source>
</evidence>
<dbReference type="KEGG" id="lko:ABN16_07685"/>
<dbReference type="Proteomes" id="UP000036000">
    <property type="component" value="Chromosome"/>
</dbReference>
<dbReference type="RefSeq" id="WP_048734590.1">
    <property type="nucleotide sequence ID" value="NZ_CP012033.1"/>
</dbReference>
<protein>
    <submittedName>
        <fullName evidence="1">Uncharacterized protein</fullName>
    </submittedName>
</protein>
<gene>
    <name evidence="1" type="ORF">ABN16_07685</name>
</gene>
<proteinExistence type="predicted"/>
<reference evidence="1 2" key="1">
    <citation type="submission" date="2015-07" db="EMBL/GenBank/DDBJ databases">
        <title>Lactobacillus korensis/26-25/ whole genome sequencing.</title>
        <authorList>
            <person name="Kim M.K."/>
            <person name="Im W.-T."/>
            <person name="Srinivasan S."/>
            <person name="Lee J.-J."/>
        </authorList>
    </citation>
    <scope>NUCLEOTIDE SEQUENCE [LARGE SCALE GENOMIC DNA]</scope>
    <source>
        <strain evidence="1 2">26-25</strain>
    </source>
</reference>
<keyword evidence="2" id="KW-1185">Reference proteome</keyword>
<dbReference type="AlphaFoldDB" id="A0AAC9ER39"/>
<sequence>MSTKQIHIDPKEFAYHFVDSISKTDVAKANMQDKAKEQLFAYLTAYVLIEQFNSSEASEFLEDTTKKIEDLSMPEFLRLVSQKADFSAVQK</sequence>
<organism evidence="1 2">
    <name type="scientific">Levilactobacillus koreensis</name>
    <dbReference type="NCBI Taxonomy" id="637971"/>
    <lineage>
        <taxon>Bacteria</taxon>
        <taxon>Bacillati</taxon>
        <taxon>Bacillota</taxon>
        <taxon>Bacilli</taxon>
        <taxon>Lactobacillales</taxon>
        <taxon>Lactobacillaceae</taxon>
        <taxon>Levilactobacillus</taxon>
    </lineage>
</organism>
<dbReference type="EMBL" id="CP012033">
    <property type="protein sequence ID" value="AKP64889.1"/>
    <property type="molecule type" value="Genomic_DNA"/>
</dbReference>
<accession>A0AAC9ER39</accession>
<name>A0AAC9ER39_9LACO</name>